<accession>A0AA40DBM6</accession>
<feature type="region of interest" description="Disordered" evidence="2">
    <location>
        <begin position="1090"/>
        <end position="1112"/>
    </location>
</feature>
<feature type="compositionally biased region" description="Basic and acidic residues" evidence="2">
    <location>
        <begin position="1093"/>
        <end position="1112"/>
    </location>
</feature>
<keyword evidence="3" id="KW-0812">Transmembrane</keyword>
<feature type="transmembrane region" description="Helical" evidence="3">
    <location>
        <begin position="793"/>
        <end position="816"/>
    </location>
</feature>
<sequence length="1210" mass="139033">MPRRSVKLVSAGVDPTPRRSTRLASRESVENKHHLEGQEEATGSESAAGERTRPDSSDGEEEEEDPEASVYPASSPSERQPSPLEEYKHHILELELESEYRPEQQSSSSPPQPFLHKPPRSEIAMDSPEPYLRGGANDRGPSTPGSQRPRRRSPETRRSKSPGQTRPRTPGSRREETAGSPRHLRTPETSGRKQTGARVRFKDPETAPPRDPAAGKVTKAEFDALQAAAQALVEAKYVYPDHLRYQLGNLETSVKPRLAPELKKHYQRNDTDPVVVAQRAELLAIQEPLLKVYGDPQRDPADAAKDGRVLDGVRSWLDEVVLGRERVRPCGRSVARELLGAWKPTQLEFNFTKPRDGEEIGNEWFGAVWQDLYLKASHFGEEYFGEGLGFGEEVPNGGDIGDLKKIDKVWTTGVGGSKNLVWFISQVARQDNGYEGGWDVMLSKAVQRKLLVVGVLGKVLERQVFDDLLFGADQEARDMLEAADKALEASEGYRRTRLRAEKIDMYMNDRQLTPEFWSYVDMLSIQITTLLLPLLNLMDQNFNNSRAKSLQGFHQKIHDIVAEAGFLSLHMAHSKNIFRISAPFLGQAWAIDQNNVDDRVFDGSASAVAKLEAKEKQKWAKEQVLYKNDPENYRPEPTWREKASNLGFRRVLWAILGFIPSLLYWRVKTYGEFPPWDSKPDVKGTVWKSPPYLAKVQIVVWPKCERYGLMGDIDPELKTSREGESISTLLKSQVVYYQGRTDKRGLSAENTPTLLDWLKYKDALWWKKWWDRLVDLGFTLFLLYQLARLVPIFWLFPQVCLALAKLLALVILDILIRVLTWAITATKIVMYVTSAIANTIMGWLGLALPESDDLSWTAPSFSGRKFRVPGYNFGVGDKEFEIPGFEGQTYSIPWLRGKRGRERKPDYLDEVLSDDFAKRQKELEAEKEKTRQRARERAKELERLQREKELEEEDDIEVTKVVEKIFPGPITPPPSKVKTPIMTLKKSWLRAGEEPGPDVWEEHTPGYFEILTEKAKELPLFKDKAKEKLEEQRRLAEWRKERAEKEGEVEGEEDGEWQKYVKPDWFKWFGAPTEEELRLQEQEKLAWEAAQEAARREKETRKERRKREREEARLKKLREAEAKEKKELEEIQRKERELELEIARRRKEPKAPAKVRPEFKKEVFKKWWDTTVGDLGLGWKELIVYYPTVTHHLRRQAAEDSGETGPAEEL</sequence>
<dbReference type="Proteomes" id="UP001174997">
    <property type="component" value="Unassembled WGS sequence"/>
</dbReference>
<feature type="compositionally biased region" description="Acidic residues" evidence="2">
    <location>
        <begin position="57"/>
        <end position="67"/>
    </location>
</feature>
<feature type="transmembrane region" description="Helical" evidence="3">
    <location>
        <begin position="828"/>
        <end position="848"/>
    </location>
</feature>
<feature type="coiled-coil region" evidence="1">
    <location>
        <begin position="1026"/>
        <end position="1055"/>
    </location>
</feature>
<feature type="compositionally biased region" description="Basic and acidic residues" evidence="2">
    <location>
        <begin position="85"/>
        <end position="102"/>
    </location>
</feature>
<dbReference type="AlphaFoldDB" id="A0AA40DBM6"/>
<dbReference type="EMBL" id="JAULSY010000067">
    <property type="protein sequence ID" value="KAK0667706.1"/>
    <property type="molecule type" value="Genomic_DNA"/>
</dbReference>
<evidence type="ECO:0000256" key="2">
    <source>
        <dbReference type="SAM" id="MobiDB-lite"/>
    </source>
</evidence>
<name>A0AA40DBM6_9PEZI</name>
<protein>
    <submittedName>
        <fullName evidence="4">Uncharacterized protein</fullName>
    </submittedName>
</protein>
<feature type="compositionally biased region" description="Basic and acidic residues" evidence="2">
    <location>
        <begin position="24"/>
        <end position="37"/>
    </location>
</feature>
<keyword evidence="3" id="KW-0472">Membrane</keyword>
<evidence type="ECO:0000256" key="1">
    <source>
        <dbReference type="SAM" id="Coils"/>
    </source>
</evidence>
<gene>
    <name evidence="4" type="ORF">QBC41DRAFT_395267</name>
</gene>
<evidence type="ECO:0000256" key="3">
    <source>
        <dbReference type="SAM" id="Phobius"/>
    </source>
</evidence>
<proteinExistence type="predicted"/>
<keyword evidence="5" id="KW-1185">Reference proteome</keyword>
<feature type="region of interest" description="Disordered" evidence="2">
    <location>
        <begin position="1"/>
        <end position="215"/>
    </location>
</feature>
<evidence type="ECO:0000313" key="4">
    <source>
        <dbReference type="EMBL" id="KAK0667706.1"/>
    </source>
</evidence>
<evidence type="ECO:0000313" key="5">
    <source>
        <dbReference type="Proteomes" id="UP001174997"/>
    </source>
</evidence>
<keyword evidence="3" id="KW-1133">Transmembrane helix</keyword>
<comment type="caution">
    <text evidence="4">The sequence shown here is derived from an EMBL/GenBank/DDBJ whole genome shotgun (WGS) entry which is preliminary data.</text>
</comment>
<reference evidence="4" key="1">
    <citation type="submission" date="2023-06" db="EMBL/GenBank/DDBJ databases">
        <title>Genome-scale phylogeny and comparative genomics of the fungal order Sordariales.</title>
        <authorList>
            <consortium name="Lawrence Berkeley National Laboratory"/>
            <person name="Hensen N."/>
            <person name="Bonometti L."/>
            <person name="Westerberg I."/>
            <person name="Brannstrom I.O."/>
            <person name="Guillou S."/>
            <person name="Cros-Aarteil S."/>
            <person name="Calhoun S."/>
            <person name="Haridas S."/>
            <person name="Kuo A."/>
            <person name="Mondo S."/>
            <person name="Pangilinan J."/>
            <person name="Riley R."/>
            <person name="Labutti K."/>
            <person name="Andreopoulos B."/>
            <person name="Lipzen A."/>
            <person name="Chen C."/>
            <person name="Yanf M."/>
            <person name="Daum C."/>
            <person name="Ng V."/>
            <person name="Clum A."/>
            <person name="Steindorff A."/>
            <person name="Ohm R."/>
            <person name="Martin F."/>
            <person name="Silar P."/>
            <person name="Natvig D."/>
            <person name="Lalanne C."/>
            <person name="Gautier V."/>
            <person name="Ament-Velasquez S.L."/>
            <person name="Kruys A."/>
            <person name="Hutchinson M.I."/>
            <person name="Powell A.J."/>
            <person name="Barry K."/>
            <person name="Miller A.N."/>
            <person name="Grigoriev I.V."/>
            <person name="Debuchy R."/>
            <person name="Gladieux P."/>
            <person name="Thoren M.H."/>
            <person name="Johannesson H."/>
        </authorList>
    </citation>
    <scope>NUCLEOTIDE SEQUENCE</scope>
    <source>
        <strain evidence="4">CBS 307.81</strain>
    </source>
</reference>
<feature type="coiled-coil region" evidence="1">
    <location>
        <begin position="913"/>
        <end position="954"/>
    </location>
</feature>
<keyword evidence="1" id="KW-0175">Coiled coil</keyword>
<organism evidence="4 5">
    <name type="scientific">Cercophora samala</name>
    <dbReference type="NCBI Taxonomy" id="330535"/>
    <lineage>
        <taxon>Eukaryota</taxon>
        <taxon>Fungi</taxon>
        <taxon>Dikarya</taxon>
        <taxon>Ascomycota</taxon>
        <taxon>Pezizomycotina</taxon>
        <taxon>Sordariomycetes</taxon>
        <taxon>Sordariomycetidae</taxon>
        <taxon>Sordariales</taxon>
        <taxon>Lasiosphaeriaceae</taxon>
        <taxon>Cercophora</taxon>
    </lineage>
</organism>